<protein>
    <submittedName>
        <fullName evidence="6">Protein S100-P-like</fullName>
    </submittedName>
</protein>
<reference evidence="6" key="1">
    <citation type="submission" date="2023-09" db="UniProtKB">
        <authorList>
            <consortium name="Ensembl"/>
        </authorList>
    </citation>
    <scope>IDENTIFICATION</scope>
</reference>
<accession>A0A3B4ZTZ6</accession>
<dbReference type="InterPro" id="IPR013787">
    <property type="entry name" value="S100_Ca-bd_sub"/>
</dbReference>
<sequence>MTGSEKRSETAMSILIKSFDTYATGDGEKGTLSNAEAKTLLEKELHALLKQNPEEVDRLLKRLDSSGDSEVDFAEFMRLVSDLARWSNSLACI</sequence>
<dbReference type="GO" id="GO:0005509">
    <property type="term" value="F:calcium ion binding"/>
    <property type="evidence" value="ECO:0007669"/>
    <property type="project" value="InterPro"/>
</dbReference>
<evidence type="ECO:0000256" key="2">
    <source>
        <dbReference type="ARBA" id="ARBA00022723"/>
    </source>
</evidence>
<evidence type="ECO:0000259" key="5">
    <source>
        <dbReference type="PROSITE" id="PS50222"/>
    </source>
</evidence>
<proteinExistence type="inferred from homology"/>
<dbReference type="SMART" id="SM01394">
    <property type="entry name" value="S_100"/>
    <property type="match status" value="1"/>
</dbReference>
<comment type="similarity">
    <text evidence="1">Belongs to the S-100 family.</text>
</comment>
<dbReference type="GO" id="GO:0043542">
    <property type="term" value="P:endothelial cell migration"/>
    <property type="evidence" value="ECO:0007669"/>
    <property type="project" value="TreeGrafter"/>
</dbReference>
<keyword evidence="2" id="KW-0479">Metal-binding</keyword>
<keyword evidence="4" id="KW-0106">Calcium</keyword>
<dbReference type="PANTHER" id="PTHR11639">
    <property type="entry name" value="S100 CALCIUM-BINDING PROTEIN"/>
    <property type="match status" value="1"/>
</dbReference>
<keyword evidence="3" id="KW-0677">Repeat</keyword>
<feature type="domain" description="EF-hand" evidence="5">
    <location>
        <begin position="51"/>
        <end position="86"/>
    </location>
</feature>
<dbReference type="InterPro" id="IPR034325">
    <property type="entry name" value="S-100_dom"/>
</dbReference>
<dbReference type="SUPFAM" id="SSF47473">
    <property type="entry name" value="EF-hand"/>
    <property type="match status" value="1"/>
</dbReference>
<dbReference type="PROSITE" id="PS50222">
    <property type="entry name" value="EF_HAND_2"/>
    <property type="match status" value="1"/>
</dbReference>
<dbReference type="CDD" id="cd00213">
    <property type="entry name" value="S-100"/>
    <property type="match status" value="1"/>
</dbReference>
<dbReference type="InterPro" id="IPR011992">
    <property type="entry name" value="EF-hand-dom_pair"/>
</dbReference>
<dbReference type="GO" id="GO:0005737">
    <property type="term" value="C:cytoplasm"/>
    <property type="evidence" value="ECO:0007669"/>
    <property type="project" value="TreeGrafter"/>
</dbReference>
<dbReference type="GO" id="GO:0046914">
    <property type="term" value="F:transition metal ion binding"/>
    <property type="evidence" value="ECO:0007669"/>
    <property type="project" value="InterPro"/>
</dbReference>
<dbReference type="AlphaFoldDB" id="A0A3B4ZTZ6"/>
<dbReference type="Ensembl" id="ENSSPAT00000009825.1">
    <property type="protein sequence ID" value="ENSSPAP00000009654.1"/>
    <property type="gene ID" value="ENSSPAG00000007336.1"/>
</dbReference>
<dbReference type="STRING" id="144197.ENSSPAP00000009654"/>
<evidence type="ECO:0000256" key="4">
    <source>
        <dbReference type="ARBA" id="ARBA00022837"/>
    </source>
</evidence>
<evidence type="ECO:0000256" key="1">
    <source>
        <dbReference type="ARBA" id="ARBA00007323"/>
    </source>
</evidence>
<dbReference type="GeneTree" id="ENSGT01140000283125"/>
<dbReference type="GO" id="GO:0048306">
    <property type="term" value="F:calcium-dependent protein binding"/>
    <property type="evidence" value="ECO:0007669"/>
    <property type="project" value="TreeGrafter"/>
</dbReference>
<dbReference type="InterPro" id="IPR002048">
    <property type="entry name" value="EF_hand_dom"/>
</dbReference>
<dbReference type="Pfam" id="PF01023">
    <property type="entry name" value="S_100"/>
    <property type="match status" value="1"/>
</dbReference>
<evidence type="ECO:0000313" key="6">
    <source>
        <dbReference type="Ensembl" id="ENSSPAP00000009654.1"/>
    </source>
</evidence>
<dbReference type="Gene3D" id="1.10.238.10">
    <property type="entry name" value="EF-hand"/>
    <property type="match status" value="1"/>
</dbReference>
<name>A0A3B4ZTZ6_9TELE</name>
<dbReference type="PROSITE" id="PS00303">
    <property type="entry name" value="S100_CABP"/>
    <property type="match status" value="1"/>
</dbReference>
<dbReference type="GO" id="GO:0070062">
    <property type="term" value="C:extracellular exosome"/>
    <property type="evidence" value="ECO:0007669"/>
    <property type="project" value="TreeGrafter"/>
</dbReference>
<dbReference type="InterPro" id="IPR001751">
    <property type="entry name" value="S100/CaBP7/8-like_CS"/>
</dbReference>
<organism evidence="6">
    <name type="scientific">Stegastes partitus</name>
    <name type="common">bicolor damselfish</name>
    <dbReference type="NCBI Taxonomy" id="144197"/>
    <lineage>
        <taxon>Eukaryota</taxon>
        <taxon>Metazoa</taxon>
        <taxon>Chordata</taxon>
        <taxon>Craniata</taxon>
        <taxon>Vertebrata</taxon>
        <taxon>Euteleostomi</taxon>
        <taxon>Actinopterygii</taxon>
        <taxon>Neopterygii</taxon>
        <taxon>Teleostei</taxon>
        <taxon>Neoteleostei</taxon>
        <taxon>Acanthomorphata</taxon>
        <taxon>Ovalentaria</taxon>
        <taxon>Pomacentridae</taxon>
        <taxon>Stegastes</taxon>
    </lineage>
</organism>
<evidence type="ECO:0000256" key="3">
    <source>
        <dbReference type="ARBA" id="ARBA00022737"/>
    </source>
</evidence>
<dbReference type="PANTHER" id="PTHR11639:SF134">
    <property type="entry name" value="PROTEIN S100-A1-RELATED"/>
    <property type="match status" value="1"/>
</dbReference>